<feature type="non-terminal residue" evidence="4">
    <location>
        <position position="1"/>
    </location>
</feature>
<feature type="compositionally biased region" description="Polar residues" evidence="2">
    <location>
        <begin position="388"/>
        <end position="404"/>
    </location>
</feature>
<dbReference type="STRING" id="56216.A0A1A6GYI0"/>
<dbReference type="SMART" id="SM00093">
    <property type="entry name" value="SERPIN"/>
    <property type="match status" value="1"/>
</dbReference>
<dbReference type="PANTHER" id="PTHR11461">
    <property type="entry name" value="SERINE PROTEASE INHIBITOR, SERPIN"/>
    <property type="match status" value="1"/>
</dbReference>
<evidence type="ECO:0000259" key="3">
    <source>
        <dbReference type="SMART" id="SM00093"/>
    </source>
</evidence>
<dbReference type="GO" id="GO:0004867">
    <property type="term" value="F:serine-type endopeptidase inhibitor activity"/>
    <property type="evidence" value="ECO:0007669"/>
    <property type="project" value="InterPro"/>
</dbReference>
<feature type="non-terminal residue" evidence="4">
    <location>
        <position position="441"/>
    </location>
</feature>
<dbReference type="AlphaFoldDB" id="A0A1A6GYI0"/>
<comment type="caution">
    <text evidence="4">The sequence shown here is derived from an EMBL/GenBank/DDBJ whole genome shotgun (WGS) entry which is preliminary data.</text>
</comment>
<sequence>TSTLQEFGRSGRDIAGRDGDHQLPPWGVLCPASMPPLLLVTVFLLSSCASAGGSNPLSEGLWLLKTEFALHLYRSAAAERNGTNFVISPASVTLSLEILQFGAQGNTGWQLASALGYTVQDPRVRAFLHAVYTMLHNSSQGIGMELACTLFMQTGTSLSPCFVEQVSWWANSSLEPANFSEPNSTTMEVSKGTLRQSTGEGPGSPLWGQAGALSTQLSIMSTMTFQSTWQRRFSSLASQSLPFTCAHGLVLQVPAMHQVAEVSYGQFQDAAGHEVDVLELLYLGRVASLFLVLPKDKDTPLDLIEPHLTARVIHLWATRLKRTRMDVFLPRFRIQNQFDLKSILRSWGITDLFDPLKANLKGISGQDGFYVSEATHKAKMELSEEGTKSSAATGTSRSPSTQQCGAAHPAVLLLRRSRTPAFKADRPFIFLLREHSTGTDS</sequence>
<dbReference type="EMBL" id="LZPO01066329">
    <property type="protein sequence ID" value="OBS70402.1"/>
    <property type="molecule type" value="Genomic_DNA"/>
</dbReference>
<dbReference type="InterPro" id="IPR023796">
    <property type="entry name" value="Serpin_dom"/>
</dbReference>
<protein>
    <recommendedName>
        <fullName evidence="3">Serpin domain-containing protein</fullName>
    </recommendedName>
</protein>
<dbReference type="InterPro" id="IPR042185">
    <property type="entry name" value="Serpin_sf_2"/>
</dbReference>
<evidence type="ECO:0000313" key="4">
    <source>
        <dbReference type="EMBL" id="OBS70402.1"/>
    </source>
</evidence>
<evidence type="ECO:0000256" key="2">
    <source>
        <dbReference type="SAM" id="MobiDB-lite"/>
    </source>
</evidence>
<name>A0A1A6GYI0_NEOLE</name>
<dbReference type="GO" id="GO:0005615">
    <property type="term" value="C:extracellular space"/>
    <property type="evidence" value="ECO:0007669"/>
    <property type="project" value="InterPro"/>
</dbReference>
<dbReference type="InterPro" id="IPR036186">
    <property type="entry name" value="Serpin_sf"/>
</dbReference>
<dbReference type="InterPro" id="IPR042178">
    <property type="entry name" value="Serpin_sf_1"/>
</dbReference>
<dbReference type="Pfam" id="PF00079">
    <property type="entry name" value="Serpin"/>
    <property type="match status" value="1"/>
</dbReference>
<organism evidence="4 5">
    <name type="scientific">Neotoma lepida</name>
    <name type="common">Desert woodrat</name>
    <dbReference type="NCBI Taxonomy" id="56216"/>
    <lineage>
        <taxon>Eukaryota</taxon>
        <taxon>Metazoa</taxon>
        <taxon>Chordata</taxon>
        <taxon>Craniata</taxon>
        <taxon>Vertebrata</taxon>
        <taxon>Euteleostomi</taxon>
        <taxon>Mammalia</taxon>
        <taxon>Eutheria</taxon>
        <taxon>Euarchontoglires</taxon>
        <taxon>Glires</taxon>
        <taxon>Rodentia</taxon>
        <taxon>Myomorpha</taxon>
        <taxon>Muroidea</taxon>
        <taxon>Cricetidae</taxon>
        <taxon>Neotominae</taxon>
        <taxon>Neotoma</taxon>
    </lineage>
</organism>
<feature type="region of interest" description="Disordered" evidence="2">
    <location>
        <begin position="381"/>
        <end position="404"/>
    </location>
</feature>
<comment type="similarity">
    <text evidence="1">Belongs to the serpin family.</text>
</comment>
<evidence type="ECO:0000256" key="1">
    <source>
        <dbReference type="RuleBase" id="RU000411"/>
    </source>
</evidence>
<dbReference type="InterPro" id="IPR000215">
    <property type="entry name" value="Serpin_fam"/>
</dbReference>
<dbReference type="OrthoDB" id="8179360at2759"/>
<proteinExistence type="inferred from homology"/>
<dbReference type="Proteomes" id="UP000092124">
    <property type="component" value="Unassembled WGS sequence"/>
</dbReference>
<dbReference type="Gene3D" id="2.30.39.10">
    <property type="entry name" value="Alpha-1-antitrypsin, domain 1"/>
    <property type="match status" value="1"/>
</dbReference>
<reference evidence="4 5" key="1">
    <citation type="submission" date="2016-06" db="EMBL/GenBank/DDBJ databases">
        <title>The Draft Genome Sequence and Annotation of the Desert Woodrat Neotoma lepida.</title>
        <authorList>
            <person name="Campbell M."/>
            <person name="Oakeson K.F."/>
            <person name="Yandell M."/>
            <person name="Halpert J.R."/>
            <person name="Dearing D."/>
        </authorList>
    </citation>
    <scope>NUCLEOTIDE SEQUENCE [LARGE SCALE GENOMIC DNA]</scope>
    <source>
        <strain evidence="4">417</strain>
        <tissue evidence="4">Liver</tissue>
    </source>
</reference>
<feature type="domain" description="Serpin" evidence="3">
    <location>
        <begin position="70"/>
        <end position="440"/>
    </location>
</feature>
<dbReference type="Gene3D" id="3.30.497.10">
    <property type="entry name" value="Antithrombin, subunit I, domain 2"/>
    <property type="match status" value="1"/>
</dbReference>
<dbReference type="SUPFAM" id="SSF56574">
    <property type="entry name" value="Serpins"/>
    <property type="match status" value="1"/>
</dbReference>
<keyword evidence="5" id="KW-1185">Reference proteome</keyword>
<evidence type="ECO:0000313" key="5">
    <source>
        <dbReference type="Proteomes" id="UP000092124"/>
    </source>
</evidence>
<dbReference type="PANTHER" id="PTHR11461:SF129">
    <property type="entry name" value="SERPIN E3"/>
    <property type="match status" value="1"/>
</dbReference>
<accession>A0A1A6GYI0</accession>
<gene>
    <name evidence="4" type="ORF">A6R68_01053</name>
</gene>